<dbReference type="AlphaFoldDB" id="A0A1H3LLK8"/>
<feature type="transmembrane region" description="Helical" evidence="2">
    <location>
        <begin position="43"/>
        <end position="60"/>
    </location>
</feature>
<evidence type="ECO:0000256" key="2">
    <source>
        <dbReference type="SAM" id="Phobius"/>
    </source>
</evidence>
<feature type="transmembrane region" description="Helical" evidence="2">
    <location>
        <begin position="66"/>
        <end position="89"/>
    </location>
</feature>
<dbReference type="STRING" id="381665.SAMN05216554_1034"/>
<reference evidence="3 4" key="1">
    <citation type="submission" date="2016-10" db="EMBL/GenBank/DDBJ databases">
        <authorList>
            <person name="de Groot N.N."/>
        </authorList>
    </citation>
    <scope>NUCLEOTIDE SEQUENCE [LARGE SCALE GENOMIC DNA]</scope>
    <source>
        <strain evidence="3 4">CGMCC 4.3491</strain>
    </source>
</reference>
<evidence type="ECO:0008006" key="5">
    <source>
        <dbReference type="Google" id="ProtNLM"/>
    </source>
</evidence>
<feature type="transmembrane region" description="Helical" evidence="2">
    <location>
        <begin position="169"/>
        <end position="189"/>
    </location>
</feature>
<feature type="region of interest" description="Disordered" evidence="1">
    <location>
        <begin position="1"/>
        <end position="24"/>
    </location>
</feature>
<proteinExistence type="predicted"/>
<dbReference type="RefSeq" id="WP_092549676.1">
    <property type="nucleotide sequence ID" value="NZ_FNPZ01000001.1"/>
</dbReference>
<protein>
    <recommendedName>
        <fullName evidence="5">VIT family protein</fullName>
    </recommendedName>
</protein>
<feature type="transmembrane region" description="Helical" evidence="2">
    <location>
        <begin position="110"/>
        <end position="132"/>
    </location>
</feature>
<gene>
    <name evidence="3" type="ORF">SAMN05216554_1034</name>
</gene>
<evidence type="ECO:0000256" key="1">
    <source>
        <dbReference type="SAM" id="MobiDB-lite"/>
    </source>
</evidence>
<dbReference type="Proteomes" id="UP000198891">
    <property type="component" value="Unassembled WGS sequence"/>
</dbReference>
<dbReference type="OrthoDB" id="4775109at2"/>
<sequence>MPTPRNDSPRPSGPTVDPPSSGPRILFRTRPISEQVSALKERIYASFTGLAIVTVLALDVDHTSTAKAFLTLLAGIVGITLAGFAAEVISHLVSHGAPPTFRAIRTMLRIAAGALASASAALVALAIAWLGVVELETALRIGVALYLATLVVITLIAARQTGLRWHHQALALCGLLALGATVVGVLVLAH</sequence>
<keyword evidence="2" id="KW-0472">Membrane</keyword>
<accession>A0A1H3LLK8</accession>
<keyword evidence="2" id="KW-1133">Transmembrane helix</keyword>
<keyword evidence="2" id="KW-0812">Transmembrane</keyword>
<dbReference type="EMBL" id="FNPZ01000001">
    <property type="protein sequence ID" value="SDY65226.1"/>
    <property type="molecule type" value="Genomic_DNA"/>
</dbReference>
<evidence type="ECO:0000313" key="4">
    <source>
        <dbReference type="Proteomes" id="UP000198891"/>
    </source>
</evidence>
<evidence type="ECO:0000313" key="3">
    <source>
        <dbReference type="EMBL" id="SDY65226.1"/>
    </source>
</evidence>
<organism evidence="3 4">
    <name type="scientific">Herbiconiux ginsengi</name>
    <dbReference type="NCBI Taxonomy" id="381665"/>
    <lineage>
        <taxon>Bacteria</taxon>
        <taxon>Bacillati</taxon>
        <taxon>Actinomycetota</taxon>
        <taxon>Actinomycetes</taxon>
        <taxon>Micrococcales</taxon>
        <taxon>Microbacteriaceae</taxon>
        <taxon>Herbiconiux</taxon>
    </lineage>
</organism>
<name>A0A1H3LLK8_9MICO</name>
<feature type="transmembrane region" description="Helical" evidence="2">
    <location>
        <begin position="138"/>
        <end position="157"/>
    </location>
</feature>
<keyword evidence="4" id="KW-1185">Reference proteome</keyword>